<reference evidence="1 4" key="2">
    <citation type="submission" date="2018-10" db="EMBL/GenBank/DDBJ databases">
        <title>Sequencing the genomes of 1000 actinobacteria strains.</title>
        <authorList>
            <person name="Klenk H.-P."/>
        </authorList>
    </citation>
    <scope>NUCLEOTIDE SEQUENCE [LARGE SCALE GENOMIC DNA]</scope>
    <source>
        <strain evidence="1 4">DSM 45119</strain>
    </source>
</reference>
<reference evidence="2 3" key="1">
    <citation type="submission" date="2016-10" db="EMBL/GenBank/DDBJ databases">
        <authorList>
            <person name="de Groot N.N."/>
        </authorList>
    </citation>
    <scope>NUCLEOTIDE SEQUENCE [LARGE SCALE GENOMIC DNA]</scope>
    <source>
        <strain evidence="2 3">CPCC 201259</strain>
    </source>
</reference>
<evidence type="ECO:0000313" key="4">
    <source>
        <dbReference type="Proteomes" id="UP000270697"/>
    </source>
</evidence>
<accession>A0A1I4RGX9</accession>
<keyword evidence="4" id="KW-1185">Reference proteome</keyword>
<dbReference type="EMBL" id="FOUP01000001">
    <property type="protein sequence ID" value="SFM51286.1"/>
    <property type="molecule type" value="Genomic_DNA"/>
</dbReference>
<proteinExistence type="predicted"/>
<dbReference type="AlphaFoldDB" id="A0A1I4RGX9"/>
<name>A0A1I4RGX9_9PSEU</name>
<organism evidence="2 3">
    <name type="scientific">Saccharopolyspora antimicrobica</name>
    <dbReference type="NCBI Taxonomy" id="455193"/>
    <lineage>
        <taxon>Bacteria</taxon>
        <taxon>Bacillati</taxon>
        <taxon>Actinomycetota</taxon>
        <taxon>Actinomycetes</taxon>
        <taxon>Pseudonocardiales</taxon>
        <taxon>Pseudonocardiaceae</taxon>
        <taxon>Saccharopolyspora</taxon>
    </lineage>
</organism>
<gene>
    <name evidence="1" type="ORF">ATL45_6447</name>
    <name evidence="2" type="ORF">SAMN05421805_101545</name>
</gene>
<dbReference type="EMBL" id="RBXX01000002">
    <property type="protein sequence ID" value="RKT88021.1"/>
    <property type="molecule type" value="Genomic_DNA"/>
</dbReference>
<dbReference type="Proteomes" id="UP000270697">
    <property type="component" value="Unassembled WGS sequence"/>
</dbReference>
<evidence type="ECO:0000313" key="3">
    <source>
        <dbReference type="Proteomes" id="UP000199398"/>
    </source>
</evidence>
<sequence length="36" mass="4229">MAGLVRWLGSMAREMERARTVMRHPHTSVHQRNARV</sequence>
<dbReference type="Proteomes" id="UP000199398">
    <property type="component" value="Unassembled WGS sequence"/>
</dbReference>
<evidence type="ECO:0000313" key="2">
    <source>
        <dbReference type="EMBL" id="SFM51286.1"/>
    </source>
</evidence>
<evidence type="ECO:0000313" key="1">
    <source>
        <dbReference type="EMBL" id="RKT88021.1"/>
    </source>
</evidence>
<protein>
    <submittedName>
        <fullName evidence="2">Uncharacterized protein</fullName>
    </submittedName>
</protein>